<dbReference type="RefSeq" id="WP_129561525.1">
    <property type="nucleotide sequence ID" value="NZ_CADIKL010000048.1"/>
</dbReference>
<sequence length="411" mass="45056">MASSDHDTEPPAASGDALRQGAHAVPHGKPPRRRSRVRVRVENFWRALTSPFYRYRNAGIIHGVRVGLAMLVSILATTGIDIPHGIWASVTLLVVIGGLQHHGNIRKKATERALGTVLGALIGLTLIIVQAVTGFTWLTYSLMAIVAAVCSYYAIGKEGYVPLLTAITMCIVAGHGDNLIDTGLWRTLNVMIGIVIALAFSFALPLHATYSWRYRLADNLREMARVHAQVVSGAQVDPDAQVETFRRLNARLVQLRGLMPSVAREIDVPLARLEQAQRLHRALLSSLEMMSTGLGAYEQQLVRVAFAGCGDYVRVALLTTARALRFGGTRHHPEAAAQALRSSPLDAAPGVMPGVAPDPGPMPPEPDAAPQMQGPYWLEQRFEEQVGQLRALLLETEPRWNIERAHWRRMV</sequence>
<evidence type="ECO:0000256" key="2">
    <source>
        <dbReference type="ARBA" id="ARBA00022448"/>
    </source>
</evidence>
<accession>A0A6J5GSF0</accession>
<dbReference type="InterPro" id="IPR006726">
    <property type="entry name" value="PHBA_efflux_AaeB/fusaric-R"/>
</dbReference>
<name>A0A6J5GSF0_9BURK</name>
<feature type="transmembrane region" description="Helical" evidence="8">
    <location>
        <begin position="58"/>
        <end position="76"/>
    </location>
</feature>
<dbReference type="PANTHER" id="PTHR30509">
    <property type="entry name" value="P-HYDROXYBENZOIC ACID EFFLUX PUMP SUBUNIT-RELATED"/>
    <property type="match status" value="1"/>
</dbReference>
<dbReference type="GO" id="GO:0022857">
    <property type="term" value="F:transmembrane transporter activity"/>
    <property type="evidence" value="ECO:0007669"/>
    <property type="project" value="InterPro"/>
</dbReference>
<dbReference type="EMBL" id="CADIKL010000048">
    <property type="protein sequence ID" value="CAB3806116.1"/>
    <property type="molecule type" value="Genomic_DNA"/>
</dbReference>
<gene>
    <name evidence="9" type="ORF">LMG28688_06303</name>
</gene>
<keyword evidence="3" id="KW-1003">Cell membrane</keyword>
<comment type="subcellular location">
    <subcellularLocation>
        <location evidence="1">Cell membrane</location>
        <topology evidence="1">Multi-pass membrane protein</topology>
    </subcellularLocation>
</comment>
<feature type="compositionally biased region" description="Low complexity" evidence="7">
    <location>
        <begin position="346"/>
        <end position="355"/>
    </location>
</feature>
<dbReference type="GO" id="GO:0005886">
    <property type="term" value="C:plasma membrane"/>
    <property type="evidence" value="ECO:0007669"/>
    <property type="project" value="UniProtKB-SubCell"/>
</dbReference>
<evidence type="ECO:0000256" key="6">
    <source>
        <dbReference type="ARBA" id="ARBA00023136"/>
    </source>
</evidence>
<reference evidence="9 10" key="1">
    <citation type="submission" date="2020-04" db="EMBL/GenBank/DDBJ databases">
        <authorList>
            <person name="De Canck E."/>
        </authorList>
    </citation>
    <scope>NUCLEOTIDE SEQUENCE [LARGE SCALE GENOMIC DNA]</scope>
    <source>
        <strain evidence="9 10">LMG 28688</strain>
    </source>
</reference>
<feature type="transmembrane region" description="Helical" evidence="8">
    <location>
        <begin position="188"/>
        <end position="206"/>
    </location>
</feature>
<evidence type="ECO:0000313" key="10">
    <source>
        <dbReference type="Proteomes" id="UP000494119"/>
    </source>
</evidence>
<evidence type="ECO:0000256" key="3">
    <source>
        <dbReference type="ARBA" id="ARBA00022475"/>
    </source>
</evidence>
<proteinExistence type="predicted"/>
<evidence type="ECO:0000313" key="9">
    <source>
        <dbReference type="EMBL" id="CAB3806116.1"/>
    </source>
</evidence>
<keyword evidence="6 8" id="KW-0472">Membrane</keyword>
<keyword evidence="4 8" id="KW-0812">Transmembrane</keyword>
<feature type="transmembrane region" description="Helical" evidence="8">
    <location>
        <begin position="113"/>
        <end position="131"/>
    </location>
</feature>
<evidence type="ECO:0000256" key="5">
    <source>
        <dbReference type="ARBA" id="ARBA00022989"/>
    </source>
</evidence>
<evidence type="ECO:0000256" key="1">
    <source>
        <dbReference type="ARBA" id="ARBA00004651"/>
    </source>
</evidence>
<dbReference type="AlphaFoldDB" id="A0A6J5GSF0"/>
<evidence type="ECO:0000256" key="4">
    <source>
        <dbReference type="ARBA" id="ARBA00022692"/>
    </source>
</evidence>
<feature type="transmembrane region" description="Helical" evidence="8">
    <location>
        <begin position="160"/>
        <end position="176"/>
    </location>
</feature>
<feature type="region of interest" description="Disordered" evidence="7">
    <location>
        <begin position="1"/>
        <end position="34"/>
    </location>
</feature>
<evidence type="ECO:0000256" key="7">
    <source>
        <dbReference type="SAM" id="MobiDB-lite"/>
    </source>
</evidence>
<evidence type="ECO:0008006" key="11">
    <source>
        <dbReference type="Google" id="ProtNLM"/>
    </source>
</evidence>
<keyword evidence="5 8" id="KW-1133">Transmembrane helix</keyword>
<protein>
    <recommendedName>
        <fullName evidence="11">Inner membrane protein YeeA</fullName>
    </recommendedName>
</protein>
<dbReference type="Proteomes" id="UP000494119">
    <property type="component" value="Unassembled WGS sequence"/>
</dbReference>
<feature type="transmembrane region" description="Helical" evidence="8">
    <location>
        <begin position="82"/>
        <end position="101"/>
    </location>
</feature>
<dbReference type="PANTHER" id="PTHR30509:SF9">
    <property type="entry name" value="MULTIDRUG RESISTANCE PROTEIN MDTO"/>
    <property type="match status" value="1"/>
</dbReference>
<organism evidence="9 10">
    <name type="scientific">Paraburkholderia caffeinitolerans</name>
    <dbReference type="NCBI Taxonomy" id="1723730"/>
    <lineage>
        <taxon>Bacteria</taxon>
        <taxon>Pseudomonadati</taxon>
        <taxon>Pseudomonadota</taxon>
        <taxon>Betaproteobacteria</taxon>
        <taxon>Burkholderiales</taxon>
        <taxon>Burkholderiaceae</taxon>
        <taxon>Paraburkholderia</taxon>
    </lineage>
</organism>
<dbReference type="Pfam" id="PF04632">
    <property type="entry name" value="FUSC"/>
    <property type="match status" value="1"/>
</dbReference>
<keyword evidence="2" id="KW-0813">Transport</keyword>
<evidence type="ECO:0000256" key="8">
    <source>
        <dbReference type="SAM" id="Phobius"/>
    </source>
</evidence>
<feature type="region of interest" description="Disordered" evidence="7">
    <location>
        <begin position="343"/>
        <end position="369"/>
    </location>
</feature>
<keyword evidence="10" id="KW-1185">Reference proteome</keyword>
<feature type="compositionally biased region" description="Pro residues" evidence="7">
    <location>
        <begin position="356"/>
        <end position="367"/>
    </location>
</feature>